<dbReference type="PROSITE" id="PS51450">
    <property type="entry name" value="LRR"/>
    <property type="match status" value="1"/>
</dbReference>
<dbReference type="PANTHER" id="PTHR11017">
    <property type="entry name" value="LEUCINE-RICH REPEAT-CONTAINING PROTEIN"/>
    <property type="match status" value="1"/>
</dbReference>
<comment type="caution">
    <text evidence="5">The sequence shown here is derived from an EMBL/GenBank/DDBJ whole genome shotgun (WGS) entry which is preliminary data.</text>
</comment>
<dbReference type="Proteomes" id="UP000323000">
    <property type="component" value="Chromosome 4"/>
</dbReference>
<dbReference type="SMART" id="SM00369">
    <property type="entry name" value="LRR_TYP"/>
    <property type="match status" value="2"/>
</dbReference>
<dbReference type="PANTHER" id="PTHR11017:SF573">
    <property type="entry name" value="ADP-RIBOSYL CYCLASE_CYCLIC ADP-RIBOSE HYDROLASE"/>
    <property type="match status" value="1"/>
</dbReference>
<keyword evidence="6" id="KW-1185">Reference proteome</keyword>
<dbReference type="InterPro" id="IPR001611">
    <property type="entry name" value="Leu-rich_rpt"/>
</dbReference>
<evidence type="ECO:0000256" key="2">
    <source>
        <dbReference type="ARBA" id="ARBA00022737"/>
    </source>
</evidence>
<dbReference type="Gene3D" id="3.80.10.10">
    <property type="entry name" value="Ribonuclease Inhibitor"/>
    <property type="match status" value="2"/>
</dbReference>
<sequence>MEILNSCNFHPNIGLEGTPSVEAIILDSDRHREEITYLKLNGKSFSGMSNLRFLLINDVDVHISEDLEYLPNELRVLEWHGYPLKSLPSSFQLQKLVQLSLCYSHIEYIWKNIKHSMKYLKTINLSFSLNLIRTPDFEMIPNLKRLDLQCCTKLREVHKSVGSLGKLIVLNLNGCSNLVVFPSDIHGLKSLKILNLNGCSKLDTMPLNLEEVEPLEELDIFGTAIGQIVISSIVQLKNLKTLSLCGCKVGSPKTWSFFSLWSWLTLPTRKSGCMGLMLPSLAGLSSLKTLDLSDCNLLEIPSDIGSLFSLKELKLGGNNFVSLPDSISQLSRLYNLFLEKCQRLQSLPKLPSNIKLVRADDCTSLETISSAHELTSQSIDLQFFNCFELTQGRSKSLAIMWLKRWLQISNHDTMSQELLREFHVLLPGSEIPVFYWSEGSTITWPIPYCSFDDELMGFCVCAVMSLPDRSYDVGIVCGIGSLVVYNYHRSDSKWDDHLWLGYFSRTTLYHQDKEGVTVWNYQKQMEQIQKMYQLKVILKFDLACDIEAVHIE</sequence>
<dbReference type="GO" id="GO:0006952">
    <property type="term" value="P:defense response"/>
    <property type="evidence" value="ECO:0007669"/>
    <property type="project" value="InterPro"/>
</dbReference>
<organism evidence="5 6">
    <name type="scientific">Acer yangbiense</name>
    <dbReference type="NCBI Taxonomy" id="1000413"/>
    <lineage>
        <taxon>Eukaryota</taxon>
        <taxon>Viridiplantae</taxon>
        <taxon>Streptophyta</taxon>
        <taxon>Embryophyta</taxon>
        <taxon>Tracheophyta</taxon>
        <taxon>Spermatophyta</taxon>
        <taxon>Magnoliopsida</taxon>
        <taxon>eudicotyledons</taxon>
        <taxon>Gunneridae</taxon>
        <taxon>Pentapetalae</taxon>
        <taxon>rosids</taxon>
        <taxon>malvids</taxon>
        <taxon>Sapindales</taxon>
        <taxon>Sapindaceae</taxon>
        <taxon>Hippocastanoideae</taxon>
        <taxon>Acereae</taxon>
        <taxon>Acer</taxon>
    </lineage>
</organism>
<evidence type="ECO:0000256" key="3">
    <source>
        <dbReference type="ARBA" id="ARBA00022821"/>
    </source>
</evidence>
<dbReference type="SUPFAM" id="SSF52058">
    <property type="entry name" value="L domain-like"/>
    <property type="match status" value="1"/>
</dbReference>
<evidence type="ECO:0000313" key="6">
    <source>
        <dbReference type="Proteomes" id="UP000323000"/>
    </source>
</evidence>
<keyword evidence="3" id="KW-0611">Plant defense</keyword>
<dbReference type="InterPro" id="IPR003591">
    <property type="entry name" value="Leu-rich_rpt_typical-subtyp"/>
</dbReference>
<evidence type="ECO:0000313" key="5">
    <source>
        <dbReference type="EMBL" id="TXG64051.1"/>
    </source>
</evidence>
<dbReference type="InterPro" id="IPR032675">
    <property type="entry name" value="LRR_dom_sf"/>
</dbReference>
<dbReference type="AlphaFoldDB" id="A0A5C7I483"/>
<proteinExistence type="predicted"/>
<dbReference type="EMBL" id="VAHF01000004">
    <property type="protein sequence ID" value="TXG64051.1"/>
    <property type="molecule type" value="Genomic_DNA"/>
</dbReference>
<reference evidence="6" key="1">
    <citation type="journal article" date="2019" name="Gigascience">
        <title>De novo genome assembly of the endangered Acer yangbiense, a plant species with extremely small populations endemic to Yunnan Province, China.</title>
        <authorList>
            <person name="Yang J."/>
            <person name="Wariss H.M."/>
            <person name="Tao L."/>
            <person name="Zhang R."/>
            <person name="Yun Q."/>
            <person name="Hollingsworth P."/>
            <person name="Dao Z."/>
            <person name="Luo G."/>
            <person name="Guo H."/>
            <person name="Ma Y."/>
            <person name="Sun W."/>
        </authorList>
    </citation>
    <scope>NUCLEOTIDE SEQUENCE [LARGE SCALE GENOMIC DNA]</scope>
    <source>
        <strain evidence="6">cv. Malutang</strain>
    </source>
</reference>
<evidence type="ECO:0000259" key="4">
    <source>
        <dbReference type="Pfam" id="PF23286"/>
    </source>
</evidence>
<name>A0A5C7I483_9ROSI</name>
<dbReference type="InterPro" id="IPR044974">
    <property type="entry name" value="Disease_R_plants"/>
</dbReference>
<evidence type="ECO:0000256" key="1">
    <source>
        <dbReference type="ARBA" id="ARBA00022614"/>
    </source>
</evidence>
<protein>
    <recommendedName>
        <fullName evidence="4">Disease resistance protein RPS4B/Roq1-like leucine-rich repeats domain-containing protein</fullName>
    </recommendedName>
</protein>
<dbReference type="InterPro" id="IPR058546">
    <property type="entry name" value="RPS4B/Roq1-like_LRR"/>
</dbReference>
<keyword evidence="1" id="KW-0433">Leucine-rich repeat</keyword>
<gene>
    <name evidence="5" type="ORF">EZV62_011045</name>
</gene>
<feature type="domain" description="Disease resistance protein RPS4B/Roq1-like leucine-rich repeats" evidence="4">
    <location>
        <begin position="166"/>
        <end position="391"/>
    </location>
</feature>
<dbReference type="Pfam" id="PF23286">
    <property type="entry name" value="LRR_13"/>
    <property type="match status" value="1"/>
</dbReference>
<accession>A0A5C7I483</accession>
<dbReference type="OrthoDB" id="1936883at2759"/>
<keyword evidence="2" id="KW-0677">Repeat</keyword>